<sequence>MDLLYGLHWDRDYLLDIVYIVKLIVPLFSLFTVYPASFYLLLVEGPAMIRAIRAAYLAYFAVHLYFDVVFNILMRVYALPPYGIFYCEGILCTVGLSKPIVMALMSFAIIMCIPSYVFLILRKMILFGASFSILIPPVVFLSAHAMRVLKQMAVFSTKTQRMTRRLFHVFRLQVGPSLC</sequence>
<gene>
    <name evidence="1" type="primary">WBGene00096714</name>
</gene>
<keyword evidence="2" id="KW-1185">Reference proteome</keyword>
<evidence type="ECO:0000313" key="1">
    <source>
        <dbReference type="EnsemblMetazoa" id="PPA07160.1"/>
    </source>
</evidence>
<name>A0A2A6CNN8_PRIPA</name>
<accession>A0A2A6CNN8</accession>
<organism evidence="1 2">
    <name type="scientific">Pristionchus pacificus</name>
    <name type="common">Parasitic nematode worm</name>
    <dbReference type="NCBI Taxonomy" id="54126"/>
    <lineage>
        <taxon>Eukaryota</taxon>
        <taxon>Metazoa</taxon>
        <taxon>Ecdysozoa</taxon>
        <taxon>Nematoda</taxon>
        <taxon>Chromadorea</taxon>
        <taxon>Rhabditida</taxon>
        <taxon>Rhabditina</taxon>
        <taxon>Diplogasteromorpha</taxon>
        <taxon>Diplogasteroidea</taxon>
        <taxon>Neodiplogasteridae</taxon>
        <taxon>Pristionchus</taxon>
    </lineage>
</organism>
<dbReference type="PANTHER" id="PTHR45830:SF15">
    <property type="entry name" value="SERPENTINE RECEPTOR, CLASS I"/>
    <property type="match status" value="1"/>
</dbReference>
<dbReference type="AlphaFoldDB" id="A0A2A6CNN8"/>
<dbReference type="PANTHER" id="PTHR45830">
    <property type="entry name" value="SERPENTINE RECEPTOR, CLASS I"/>
    <property type="match status" value="1"/>
</dbReference>
<proteinExistence type="predicted"/>
<dbReference type="Proteomes" id="UP000005239">
    <property type="component" value="Unassembled WGS sequence"/>
</dbReference>
<reference evidence="2" key="1">
    <citation type="journal article" date="2008" name="Nat. Genet.">
        <title>The Pristionchus pacificus genome provides a unique perspective on nematode lifestyle and parasitism.</title>
        <authorList>
            <person name="Dieterich C."/>
            <person name="Clifton S.W."/>
            <person name="Schuster L.N."/>
            <person name="Chinwalla A."/>
            <person name="Delehaunty K."/>
            <person name="Dinkelacker I."/>
            <person name="Fulton L."/>
            <person name="Fulton R."/>
            <person name="Godfrey J."/>
            <person name="Minx P."/>
            <person name="Mitreva M."/>
            <person name="Roeseler W."/>
            <person name="Tian H."/>
            <person name="Witte H."/>
            <person name="Yang S.P."/>
            <person name="Wilson R.K."/>
            <person name="Sommer R.J."/>
        </authorList>
    </citation>
    <scope>NUCLEOTIDE SEQUENCE [LARGE SCALE GENOMIC DNA]</scope>
    <source>
        <strain evidence="2">PS312</strain>
    </source>
</reference>
<reference evidence="1" key="2">
    <citation type="submission" date="2022-06" db="UniProtKB">
        <authorList>
            <consortium name="EnsemblMetazoa"/>
        </authorList>
    </citation>
    <scope>IDENTIFICATION</scope>
    <source>
        <strain evidence="1">PS312</strain>
    </source>
</reference>
<dbReference type="EnsemblMetazoa" id="PPA07160.1">
    <property type="protein sequence ID" value="PPA07160.1"/>
    <property type="gene ID" value="WBGene00096714"/>
</dbReference>
<protein>
    <submittedName>
        <fullName evidence="1">G protein-coupled receptor</fullName>
    </submittedName>
</protein>
<evidence type="ECO:0000313" key="2">
    <source>
        <dbReference type="Proteomes" id="UP000005239"/>
    </source>
</evidence>
<accession>A0A8R1U765</accession>